<dbReference type="SMART" id="SM00895">
    <property type="entry name" value="FCD"/>
    <property type="match status" value="1"/>
</dbReference>
<dbReference type="Gene3D" id="1.20.120.530">
    <property type="entry name" value="GntR ligand-binding domain-like"/>
    <property type="match status" value="1"/>
</dbReference>
<dbReference type="OrthoDB" id="8680240at2"/>
<dbReference type="InterPro" id="IPR000524">
    <property type="entry name" value="Tscrpt_reg_HTH_GntR"/>
</dbReference>
<dbReference type="EMBL" id="LLXZ01000003">
    <property type="protein sequence ID" value="KRR15295.1"/>
    <property type="molecule type" value="Genomic_DNA"/>
</dbReference>
<keyword evidence="1" id="KW-0805">Transcription regulation</keyword>
<dbReference type="Pfam" id="PF00392">
    <property type="entry name" value="GntR"/>
    <property type="match status" value="1"/>
</dbReference>
<sequence>MQLSESSTKSLATQAAEVLRAKILSGLEVPGARLGIDDLKQRLGVGASPLREALNLLVAEGLVQRIDQRGFRVARADRSELADLIKTRCMIEGAALRASIAQGDLAWEEGVVATLHRIGRIPRSLSSERFDPNPAWDEAHQVFHLALISACGATMLLDICKTLHQRATRFRNLSNSVGWGERDVASEHAALAEAAIQRRADDAVRLLEAHYRRTGLVLEQGIEAVATSRL</sequence>
<dbReference type="CDD" id="cd07377">
    <property type="entry name" value="WHTH_GntR"/>
    <property type="match status" value="1"/>
</dbReference>
<gene>
    <name evidence="5" type="ORF">CQ12_16025</name>
</gene>
<evidence type="ECO:0000259" key="4">
    <source>
        <dbReference type="PROSITE" id="PS50949"/>
    </source>
</evidence>
<feature type="domain" description="HTH gntR-type" evidence="4">
    <location>
        <begin position="9"/>
        <end position="76"/>
    </location>
</feature>
<dbReference type="GO" id="GO:0003677">
    <property type="term" value="F:DNA binding"/>
    <property type="evidence" value="ECO:0007669"/>
    <property type="project" value="UniProtKB-KW"/>
</dbReference>
<evidence type="ECO:0000256" key="2">
    <source>
        <dbReference type="ARBA" id="ARBA00023125"/>
    </source>
</evidence>
<dbReference type="SUPFAM" id="SSF48008">
    <property type="entry name" value="GntR ligand-binding domain-like"/>
    <property type="match status" value="1"/>
</dbReference>
<evidence type="ECO:0000256" key="3">
    <source>
        <dbReference type="ARBA" id="ARBA00023163"/>
    </source>
</evidence>
<dbReference type="InterPro" id="IPR011711">
    <property type="entry name" value="GntR_C"/>
</dbReference>
<dbReference type="STRING" id="280332.CQ12_16025"/>
<evidence type="ECO:0000313" key="6">
    <source>
        <dbReference type="Proteomes" id="UP000050863"/>
    </source>
</evidence>
<proteinExistence type="predicted"/>
<dbReference type="PANTHER" id="PTHR43537">
    <property type="entry name" value="TRANSCRIPTIONAL REGULATOR, GNTR FAMILY"/>
    <property type="match status" value="1"/>
</dbReference>
<evidence type="ECO:0000256" key="1">
    <source>
        <dbReference type="ARBA" id="ARBA00023015"/>
    </source>
</evidence>
<reference evidence="5 6" key="1">
    <citation type="submission" date="2014-03" db="EMBL/GenBank/DDBJ databases">
        <title>Bradyrhizobium valentinum sp. nov., isolated from effective nodules of Lupinus mariae-josephae, a lupine endemic of basic-lime soils in Eastern Spain.</title>
        <authorList>
            <person name="Duran D."/>
            <person name="Rey L."/>
            <person name="Navarro A."/>
            <person name="Busquets A."/>
            <person name="Imperial J."/>
            <person name="Ruiz-Argueso T."/>
        </authorList>
    </citation>
    <scope>NUCLEOTIDE SEQUENCE [LARGE SCALE GENOMIC DNA]</scope>
    <source>
        <strain evidence="5 6">PAC68</strain>
    </source>
</reference>
<protein>
    <recommendedName>
        <fullName evidence="4">HTH gntR-type domain-containing protein</fullName>
    </recommendedName>
</protein>
<keyword evidence="2" id="KW-0238">DNA-binding</keyword>
<dbReference type="InterPro" id="IPR008920">
    <property type="entry name" value="TF_FadR/GntR_C"/>
</dbReference>
<dbReference type="InterPro" id="IPR036388">
    <property type="entry name" value="WH-like_DNA-bd_sf"/>
</dbReference>
<keyword evidence="3" id="KW-0804">Transcription</keyword>
<accession>A0A0R3MB46</accession>
<dbReference type="Gene3D" id="1.10.10.10">
    <property type="entry name" value="Winged helix-like DNA-binding domain superfamily/Winged helix DNA-binding domain"/>
    <property type="match status" value="1"/>
</dbReference>
<dbReference type="PANTHER" id="PTHR43537:SF20">
    <property type="entry name" value="HTH-TYPE TRANSCRIPTIONAL REPRESSOR GLAR"/>
    <property type="match status" value="1"/>
</dbReference>
<dbReference type="Pfam" id="PF07729">
    <property type="entry name" value="FCD"/>
    <property type="match status" value="1"/>
</dbReference>
<dbReference type="SMART" id="SM00345">
    <property type="entry name" value="HTH_GNTR"/>
    <property type="match status" value="1"/>
</dbReference>
<dbReference type="InterPro" id="IPR036390">
    <property type="entry name" value="WH_DNA-bd_sf"/>
</dbReference>
<dbReference type="RefSeq" id="WP_057833407.1">
    <property type="nucleotide sequence ID" value="NZ_LLXZ01000003.1"/>
</dbReference>
<name>A0A0R3MB46_9BRAD</name>
<dbReference type="SUPFAM" id="SSF46785">
    <property type="entry name" value="Winged helix' DNA-binding domain"/>
    <property type="match status" value="1"/>
</dbReference>
<dbReference type="Proteomes" id="UP000050863">
    <property type="component" value="Unassembled WGS sequence"/>
</dbReference>
<comment type="caution">
    <text evidence="5">The sequence shown here is derived from an EMBL/GenBank/DDBJ whole genome shotgun (WGS) entry which is preliminary data.</text>
</comment>
<keyword evidence="6" id="KW-1185">Reference proteome</keyword>
<dbReference type="AlphaFoldDB" id="A0A0R3MB46"/>
<dbReference type="PROSITE" id="PS50949">
    <property type="entry name" value="HTH_GNTR"/>
    <property type="match status" value="1"/>
</dbReference>
<organism evidence="5 6">
    <name type="scientific">Bradyrhizobium jicamae</name>
    <dbReference type="NCBI Taxonomy" id="280332"/>
    <lineage>
        <taxon>Bacteria</taxon>
        <taxon>Pseudomonadati</taxon>
        <taxon>Pseudomonadota</taxon>
        <taxon>Alphaproteobacteria</taxon>
        <taxon>Hyphomicrobiales</taxon>
        <taxon>Nitrobacteraceae</taxon>
        <taxon>Bradyrhizobium</taxon>
    </lineage>
</organism>
<evidence type="ECO:0000313" key="5">
    <source>
        <dbReference type="EMBL" id="KRR15295.1"/>
    </source>
</evidence>
<dbReference type="GO" id="GO:0003700">
    <property type="term" value="F:DNA-binding transcription factor activity"/>
    <property type="evidence" value="ECO:0007669"/>
    <property type="project" value="InterPro"/>
</dbReference>